<evidence type="ECO:0000313" key="1">
    <source>
        <dbReference type="EMBL" id="SYX87710.1"/>
    </source>
</evidence>
<name>A0A383RL58_PAEAL</name>
<organism evidence="1 2">
    <name type="scientific">Paenibacillus alvei</name>
    <name type="common">Bacillus alvei</name>
    <dbReference type="NCBI Taxonomy" id="44250"/>
    <lineage>
        <taxon>Bacteria</taxon>
        <taxon>Bacillati</taxon>
        <taxon>Bacillota</taxon>
        <taxon>Bacilli</taxon>
        <taxon>Bacillales</taxon>
        <taxon>Paenibacillaceae</taxon>
        <taxon>Paenibacillus</taxon>
    </lineage>
</organism>
<dbReference type="EMBL" id="LS992241">
    <property type="protein sequence ID" value="SYX87710.1"/>
    <property type="molecule type" value="Genomic_DNA"/>
</dbReference>
<protein>
    <submittedName>
        <fullName evidence="1">Uncharacterized protein</fullName>
    </submittedName>
</protein>
<sequence>MDKWKAIFVSAGAVVVPAFEFMYGQGEAVATIMTALLVFHHHGLDIRHESGQAR</sequence>
<dbReference type="AlphaFoldDB" id="A0A383RL58"/>
<proteinExistence type="predicted"/>
<accession>A0A383RL58</accession>
<gene>
    <name evidence="1" type="ORF">PBLR_20054</name>
</gene>
<reference evidence="2" key="1">
    <citation type="submission" date="2018-08" db="EMBL/GenBank/DDBJ databases">
        <authorList>
            <person name="Chevrot R."/>
        </authorList>
    </citation>
    <scope>NUCLEOTIDE SEQUENCE [LARGE SCALE GENOMIC DNA]</scope>
</reference>
<dbReference type="RefSeq" id="WP_172619652.1">
    <property type="nucleotide sequence ID" value="NZ_LS992241.1"/>
</dbReference>
<dbReference type="Proteomes" id="UP000304148">
    <property type="component" value="Chromosome"/>
</dbReference>
<evidence type="ECO:0000313" key="2">
    <source>
        <dbReference type="Proteomes" id="UP000304148"/>
    </source>
</evidence>